<keyword evidence="1" id="KW-0238">DNA-binding</keyword>
<protein>
    <recommendedName>
        <fullName evidence="3">Response regulatory domain-containing protein</fullName>
    </recommendedName>
</protein>
<dbReference type="PROSITE" id="PS50110">
    <property type="entry name" value="RESPONSE_REGULATORY"/>
    <property type="match status" value="1"/>
</dbReference>
<name>A0A8J4EGR0_9ACTN</name>
<dbReference type="PANTHER" id="PTHR43214:SF43">
    <property type="entry name" value="TWO-COMPONENT RESPONSE REGULATOR"/>
    <property type="match status" value="1"/>
</dbReference>
<dbReference type="GO" id="GO:0000160">
    <property type="term" value="P:phosphorelay signal transduction system"/>
    <property type="evidence" value="ECO:0007669"/>
    <property type="project" value="InterPro"/>
</dbReference>
<comment type="caution">
    <text evidence="2">Lacks conserved residue(s) required for the propagation of feature annotation.</text>
</comment>
<dbReference type="InterPro" id="IPR001789">
    <property type="entry name" value="Sig_transdc_resp-reg_receiver"/>
</dbReference>
<dbReference type="Pfam" id="PF00072">
    <property type="entry name" value="Response_reg"/>
    <property type="match status" value="1"/>
</dbReference>
<keyword evidence="5" id="KW-1185">Reference proteome</keyword>
<dbReference type="Gene3D" id="3.40.50.2300">
    <property type="match status" value="1"/>
</dbReference>
<gene>
    <name evidence="4" type="ORF">Voc01_099720</name>
</gene>
<dbReference type="GO" id="GO:0003677">
    <property type="term" value="F:DNA binding"/>
    <property type="evidence" value="ECO:0007669"/>
    <property type="project" value="UniProtKB-KW"/>
</dbReference>
<evidence type="ECO:0000256" key="2">
    <source>
        <dbReference type="PROSITE-ProRule" id="PRU00169"/>
    </source>
</evidence>
<evidence type="ECO:0000313" key="4">
    <source>
        <dbReference type="EMBL" id="GIJ75055.1"/>
    </source>
</evidence>
<evidence type="ECO:0000313" key="5">
    <source>
        <dbReference type="Proteomes" id="UP000635606"/>
    </source>
</evidence>
<dbReference type="CDD" id="cd17535">
    <property type="entry name" value="REC_NarL-like"/>
    <property type="match status" value="1"/>
</dbReference>
<sequence length="133" mass="14247">MPAVRVVVADDHHVFRLGMRKLLVAIGLILRRDPSVRILVLTMHADDALVARALRAGARGYVVKDAPPEDILRAIRAVHANQAILDPAVAHALLSDGRTHRWPALPGLTERDLGVASRAAAVARARDAGIGGR</sequence>
<dbReference type="Proteomes" id="UP000635606">
    <property type="component" value="Unassembled WGS sequence"/>
</dbReference>
<dbReference type="InterPro" id="IPR039420">
    <property type="entry name" value="WalR-like"/>
</dbReference>
<dbReference type="SUPFAM" id="SSF52172">
    <property type="entry name" value="CheY-like"/>
    <property type="match status" value="1"/>
</dbReference>
<dbReference type="EMBL" id="BOPH01000148">
    <property type="protein sequence ID" value="GIJ75055.1"/>
    <property type="molecule type" value="Genomic_DNA"/>
</dbReference>
<accession>A0A8J4EGR0</accession>
<dbReference type="InterPro" id="IPR011006">
    <property type="entry name" value="CheY-like_superfamily"/>
</dbReference>
<evidence type="ECO:0000259" key="3">
    <source>
        <dbReference type="PROSITE" id="PS50110"/>
    </source>
</evidence>
<dbReference type="PANTHER" id="PTHR43214">
    <property type="entry name" value="TWO-COMPONENT RESPONSE REGULATOR"/>
    <property type="match status" value="1"/>
</dbReference>
<dbReference type="RefSeq" id="WP_203934838.1">
    <property type="nucleotide sequence ID" value="NZ_BOPH01000148.1"/>
</dbReference>
<dbReference type="AlphaFoldDB" id="A0A8J4EGR0"/>
<proteinExistence type="predicted"/>
<reference evidence="4" key="1">
    <citation type="submission" date="2021-01" db="EMBL/GenBank/DDBJ databases">
        <title>Whole genome shotgun sequence of Virgisporangium ochraceum NBRC 16418.</title>
        <authorList>
            <person name="Komaki H."/>
            <person name="Tamura T."/>
        </authorList>
    </citation>
    <scope>NUCLEOTIDE SEQUENCE</scope>
    <source>
        <strain evidence="4">NBRC 16418</strain>
    </source>
</reference>
<evidence type="ECO:0000256" key="1">
    <source>
        <dbReference type="ARBA" id="ARBA00023125"/>
    </source>
</evidence>
<feature type="domain" description="Response regulatory" evidence="3">
    <location>
        <begin position="1"/>
        <end position="79"/>
    </location>
</feature>
<comment type="caution">
    <text evidence="4">The sequence shown here is derived from an EMBL/GenBank/DDBJ whole genome shotgun (WGS) entry which is preliminary data.</text>
</comment>
<dbReference type="InterPro" id="IPR058245">
    <property type="entry name" value="NreC/VraR/RcsB-like_REC"/>
</dbReference>
<organism evidence="4 5">
    <name type="scientific">Virgisporangium ochraceum</name>
    <dbReference type="NCBI Taxonomy" id="65505"/>
    <lineage>
        <taxon>Bacteria</taxon>
        <taxon>Bacillati</taxon>
        <taxon>Actinomycetota</taxon>
        <taxon>Actinomycetes</taxon>
        <taxon>Micromonosporales</taxon>
        <taxon>Micromonosporaceae</taxon>
        <taxon>Virgisporangium</taxon>
    </lineage>
</organism>